<dbReference type="AlphaFoldDB" id="A0A8J6LCS0"/>
<accession>A0A8J6LCS0</accession>
<feature type="compositionally biased region" description="Basic and acidic residues" evidence="1">
    <location>
        <begin position="58"/>
        <end position="71"/>
    </location>
</feature>
<protein>
    <submittedName>
        <fullName evidence="2">Uncharacterized protein</fullName>
    </submittedName>
</protein>
<dbReference type="Proteomes" id="UP000719412">
    <property type="component" value="Unassembled WGS sequence"/>
</dbReference>
<reference evidence="2" key="2">
    <citation type="submission" date="2021-08" db="EMBL/GenBank/DDBJ databases">
        <authorList>
            <person name="Eriksson T."/>
        </authorList>
    </citation>
    <scope>NUCLEOTIDE SEQUENCE</scope>
    <source>
        <strain evidence="2">Stoneville</strain>
        <tissue evidence="2">Whole head</tissue>
    </source>
</reference>
<evidence type="ECO:0000313" key="2">
    <source>
        <dbReference type="EMBL" id="KAH0815780.1"/>
    </source>
</evidence>
<sequence>MLLVKISQKEIQDWFTNHEIEYSLFFPPWVGIEPTTIASLSRNGLPLGYIQKGCGDFEGPKRVRLEEESRKSKQTPRSGFTDPRRKVRGEPNAGVRSQIPRPDFVVHRGPEEVPEEHPGLHRRRPSRDDQG</sequence>
<organism evidence="2 3">
    <name type="scientific">Tenebrio molitor</name>
    <name type="common">Yellow mealworm beetle</name>
    <dbReference type="NCBI Taxonomy" id="7067"/>
    <lineage>
        <taxon>Eukaryota</taxon>
        <taxon>Metazoa</taxon>
        <taxon>Ecdysozoa</taxon>
        <taxon>Arthropoda</taxon>
        <taxon>Hexapoda</taxon>
        <taxon>Insecta</taxon>
        <taxon>Pterygota</taxon>
        <taxon>Neoptera</taxon>
        <taxon>Endopterygota</taxon>
        <taxon>Coleoptera</taxon>
        <taxon>Polyphaga</taxon>
        <taxon>Cucujiformia</taxon>
        <taxon>Tenebrionidae</taxon>
        <taxon>Tenebrio</taxon>
    </lineage>
</organism>
<feature type="region of interest" description="Disordered" evidence="1">
    <location>
        <begin position="54"/>
        <end position="131"/>
    </location>
</feature>
<evidence type="ECO:0000313" key="3">
    <source>
        <dbReference type="Proteomes" id="UP000719412"/>
    </source>
</evidence>
<evidence type="ECO:0000256" key="1">
    <source>
        <dbReference type="SAM" id="MobiDB-lite"/>
    </source>
</evidence>
<gene>
    <name evidence="2" type="ORF">GEV33_007011</name>
</gene>
<name>A0A8J6LCS0_TENMO</name>
<comment type="caution">
    <text evidence="2">The sequence shown here is derived from an EMBL/GenBank/DDBJ whole genome shotgun (WGS) entry which is preliminary data.</text>
</comment>
<feature type="compositionally biased region" description="Basic and acidic residues" evidence="1">
    <location>
        <begin position="104"/>
        <end position="119"/>
    </location>
</feature>
<dbReference type="EMBL" id="JABDTM020022600">
    <property type="protein sequence ID" value="KAH0815780.1"/>
    <property type="molecule type" value="Genomic_DNA"/>
</dbReference>
<reference evidence="2" key="1">
    <citation type="journal article" date="2020" name="J Insects Food Feed">
        <title>The yellow mealworm (Tenebrio molitor) genome: a resource for the emerging insects as food and feed industry.</title>
        <authorList>
            <person name="Eriksson T."/>
            <person name="Andere A."/>
            <person name="Kelstrup H."/>
            <person name="Emery V."/>
            <person name="Picard C."/>
        </authorList>
    </citation>
    <scope>NUCLEOTIDE SEQUENCE</scope>
    <source>
        <strain evidence="2">Stoneville</strain>
        <tissue evidence="2">Whole head</tissue>
    </source>
</reference>
<proteinExistence type="predicted"/>
<keyword evidence="3" id="KW-1185">Reference proteome</keyword>